<organism evidence="2 3">
    <name type="scientific">Pseudooceanicola albus</name>
    <dbReference type="NCBI Taxonomy" id="2692189"/>
    <lineage>
        <taxon>Bacteria</taxon>
        <taxon>Pseudomonadati</taxon>
        <taxon>Pseudomonadota</taxon>
        <taxon>Alphaproteobacteria</taxon>
        <taxon>Rhodobacterales</taxon>
        <taxon>Paracoccaceae</taxon>
        <taxon>Pseudooceanicola</taxon>
    </lineage>
</organism>
<dbReference type="Proteomes" id="UP000477911">
    <property type="component" value="Unassembled WGS sequence"/>
</dbReference>
<proteinExistence type="predicted"/>
<comment type="caution">
    <text evidence="2">The sequence shown here is derived from an EMBL/GenBank/DDBJ whole genome shotgun (WGS) entry which is preliminary data.</text>
</comment>
<protein>
    <recommendedName>
        <fullName evidence="1">Helix-turn-helix domain-containing protein</fullName>
    </recommendedName>
</protein>
<keyword evidence="3" id="KW-1185">Reference proteome</keyword>
<dbReference type="EMBL" id="WUMU01000005">
    <property type="protein sequence ID" value="MXN17612.1"/>
    <property type="molecule type" value="Genomic_DNA"/>
</dbReference>
<accession>A0A6L7G1M2</accession>
<dbReference type="RefSeq" id="WP_160893107.1">
    <property type="nucleotide sequence ID" value="NZ_WUMU01000005.1"/>
</dbReference>
<name>A0A6L7G1M2_9RHOB</name>
<evidence type="ECO:0000313" key="3">
    <source>
        <dbReference type="Proteomes" id="UP000477911"/>
    </source>
</evidence>
<dbReference type="InterPro" id="IPR041657">
    <property type="entry name" value="HTH_17"/>
</dbReference>
<dbReference type="AlphaFoldDB" id="A0A6L7G1M2"/>
<feature type="domain" description="Helix-turn-helix" evidence="1">
    <location>
        <begin position="34"/>
        <end position="85"/>
    </location>
</feature>
<sequence>MDDPAEFAKLIAREVAAELADGYATGRYAPPSEYLNTAQAAAFLGLTEAGMETMRKEGRGTSFVRASQKLVRYRVQDLRHWMEQHLIEHGGQ</sequence>
<reference evidence="2 3" key="1">
    <citation type="submission" date="2019-12" db="EMBL/GenBank/DDBJ databases">
        <authorList>
            <person name="Li M."/>
        </authorList>
    </citation>
    <scope>NUCLEOTIDE SEQUENCE [LARGE SCALE GENOMIC DNA]</scope>
    <source>
        <strain evidence="2 3">GBMRC 2024</strain>
    </source>
</reference>
<evidence type="ECO:0000313" key="2">
    <source>
        <dbReference type="EMBL" id="MXN17612.1"/>
    </source>
</evidence>
<dbReference type="Pfam" id="PF12728">
    <property type="entry name" value="HTH_17"/>
    <property type="match status" value="1"/>
</dbReference>
<evidence type="ECO:0000259" key="1">
    <source>
        <dbReference type="Pfam" id="PF12728"/>
    </source>
</evidence>
<gene>
    <name evidence="2" type="ORF">GR170_07195</name>
</gene>